<dbReference type="InterPro" id="IPR006311">
    <property type="entry name" value="TAT_signal"/>
</dbReference>
<feature type="region of interest" description="Disordered" evidence="1">
    <location>
        <begin position="1"/>
        <end position="20"/>
    </location>
</feature>
<evidence type="ECO:0000259" key="3">
    <source>
        <dbReference type="Pfam" id="PF12708"/>
    </source>
</evidence>
<keyword evidence="4" id="KW-0378">Hydrolase</keyword>
<feature type="compositionally biased region" description="Basic and acidic residues" evidence="1">
    <location>
        <begin position="1"/>
        <end position="19"/>
    </location>
</feature>
<protein>
    <submittedName>
        <fullName evidence="4">Glycosyl hydrolase family 28-related protein</fullName>
    </submittedName>
</protein>
<dbReference type="InterPro" id="IPR012334">
    <property type="entry name" value="Pectin_lyas_fold"/>
</dbReference>
<dbReference type="PROSITE" id="PS51318">
    <property type="entry name" value="TAT"/>
    <property type="match status" value="1"/>
</dbReference>
<gene>
    <name evidence="4" type="ORF">ACFPOF_18725</name>
</gene>
<dbReference type="EMBL" id="JBHSMI010000028">
    <property type="protein sequence ID" value="MFC5404778.1"/>
    <property type="molecule type" value="Genomic_DNA"/>
</dbReference>
<evidence type="ECO:0000313" key="5">
    <source>
        <dbReference type="Proteomes" id="UP001596113"/>
    </source>
</evidence>
<evidence type="ECO:0000256" key="1">
    <source>
        <dbReference type="SAM" id="MobiDB-lite"/>
    </source>
</evidence>
<dbReference type="GO" id="GO:0016787">
    <property type="term" value="F:hydrolase activity"/>
    <property type="evidence" value="ECO:0007669"/>
    <property type="project" value="UniProtKB-KW"/>
</dbReference>
<dbReference type="Pfam" id="PF12708">
    <property type="entry name" value="Pect-lyase_RHGA_epim"/>
    <property type="match status" value="1"/>
</dbReference>
<organism evidence="4 5">
    <name type="scientific">Cohnella soli</name>
    <dbReference type="NCBI Taxonomy" id="425005"/>
    <lineage>
        <taxon>Bacteria</taxon>
        <taxon>Bacillati</taxon>
        <taxon>Bacillota</taxon>
        <taxon>Bacilli</taxon>
        <taxon>Bacillales</taxon>
        <taxon>Paenibacillaceae</taxon>
        <taxon>Cohnella</taxon>
    </lineage>
</organism>
<dbReference type="Gene3D" id="2.160.20.10">
    <property type="entry name" value="Single-stranded right-handed beta-helix, Pectin lyase-like"/>
    <property type="match status" value="1"/>
</dbReference>
<dbReference type="InterPro" id="IPR024535">
    <property type="entry name" value="RHGA/B-epi-like_pectate_lyase"/>
</dbReference>
<evidence type="ECO:0000256" key="2">
    <source>
        <dbReference type="SAM" id="Phobius"/>
    </source>
</evidence>
<keyword evidence="2" id="KW-0812">Transmembrane</keyword>
<comment type="caution">
    <text evidence="4">The sequence shown here is derived from an EMBL/GenBank/DDBJ whole genome shotgun (WGS) entry which is preliminary data.</text>
</comment>
<feature type="transmembrane region" description="Helical" evidence="2">
    <location>
        <begin position="30"/>
        <end position="53"/>
    </location>
</feature>
<keyword evidence="2" id="KW-1133">Transmembrane helix</keyword>
<keyword evidence="2" id="KW-0472">Membrane</keyword>
<dbReference type="InterPro" id="IPR011050">
    <property type="entry name" value="Pectin_lyase_fold/virulence"/>
</dbReference>
<evidence type="ECO:0000313" key="4">
    <source>
        <dbReference type="EMBL" id="MFC5404778.1"/>
    </source>
</evidence>
<reference evidence="5" key="1">
    <citation type="journal article" date="2019" name="Int. J. Syst. Evol. Microbiol.">
        <title>The Global Catalogue of Microorganisms (GCM) 10K type strain sequencing project: providing services to taxonomists for standard genome sequencing and annotation.</title>
        <authorList>
            <consortium name="The Broad Institute Genomics Platform"/>
            <consortium name="The Broad Institute Genome Sequencing Center for Infectious Disease"/>
            <person name="Wu L."/>
            <person name="Ma J."/>
        </authorList>
    </citation>
    <scope>NUCLEOTIDE SEQUENCE [LARGE SCALE GENOMIC DNA]</scope>
    <source>
        <strain evidence="5">CGMCC 1.18575</strain>
    </source>
</reference>
<dbReference type="Proteomes" id="UP001596113">
    <property type="component" value="Unassembled WGS sequence"/>
</dbReference>
<sequence>MSEQNEKQHQPDSSREKGDQGVLISRRKMLAAIGIAGATAAVGTLFPGGIGYAKKESKDSVELLGGAVVSVADISNLKRKDLQDGQLFQLFGYHPGTDIGGGWMYYDASRPKADHNGGTVFSLTVPWNGQQTTLANYLKGTGETNGSGQGCLVRLTESISPVQFGARIDGITNDKAAIQAAIDYVSGNGGGTVEFPSGTALLDGLEQITVTTPWGWTEPYWMLLKGKSNVRVKGQGWSTILKIAGGLVATNASLSNTKGFMVFCDGGNFNIENFSVQDLKIDFNGENNLLPPVNAYGSQSLCPGIWFLGGKNFSVRNVWFDKNPGQQTVVFDRAVDGAEVVNCLFTHNGGTLPGNAQINDHSSIYCLADHYIISGNRLIGRGGRISYESTALEIHGRHGQVFGNLVDSYHAGMIRASFGKDSFNVSVYGNTFYEVSYGLNIDAGAGSRLVVDFYENKITNRSLRPSPGRVNTAVGATMYQFAYVTPSSGNYTEVNILNNEFEQLAPDAYWSIYNKGENSVFEGGKYDSVTYKGNKVTGYQGAVIRSLYLAPARYDFSDNLFINCGFAGEDARPVVHCDNVDAAWSQRIRKISLTGNKFVDVKYTHVFVFYNPLTPEKMEFSGEVSGWLAPYSGHDPSGSDFCRFDYSVGEVNANVPIAFNANSVHGKIKLSYAEETYFFKQKNTAVPWNYAGKTEAAPTAPRYFGDRRGDYYEAVSPAVGGFMRYVCVNDSSGEATLGTWKGAGSIEA</sequence>
<dbReference type="SUPFAM" id="SSF51126">
    <property type="entry name" value="Pectin lyase-like"/>
    <property type="match status" value="1"/>
</dbReference>
<proteinExistence type="predicted"/>
<feature type="domain" description="Rhamnogalacturonase A/B/Epimerase-like pectate lyase" evidence="3">
    <location>
        <begin position="163"/>
        <end position="325"/>
    </location>
</feature>
<keyword evidence="5" id="KW-1185">Reference proteome</keyword>
<name>A0ABW0HWN8_9BACL</name>
<dbReference type="RefSeq" id="WP_378135375.1">
    <property type="nucleotide sequence ID" value="NZ_JBHSMI010000028.1"/>
</dbReference>
<accession>A0ABW0HWN8</accession>